<evidence type="ECO:0000313" key="3">
    <source>
        <dbReference type="Proteomes" id="UP001302676"/>
    </source>
</evidence>
<feature type="region of interest" description="Disordered" evidence="1">
    <location>
        <begin position="491"/>
        <end position="567"/>
    </location>
</feature>
<feature type="compositionally biased region" description="Basic and acidic residues" evidence="1">
    <location>
        <begin position="558"/>
        <end position="567"/>
    </location>
</feature>
<gene>
    <name evidence="2" type="ORF">C8A04DRAFT_29092</name>
</gene>
<evidence type="ECO:0000256" key="1">
    <source>
        <dbReference type="SAM" id="MobiDB-lite"/>
    </source>
</evidence>
<organism evidence="2 3">
    <name type="scientific">Dichotomopilus funicola</name>
    <dbReference type="NCBI Taxonomy" id="1934379"/>
    <lineage>
        <taxon>Eukaryota</taxon>
        <taxon>Fungi</taxon>
        <taxon>Dikarya</taxon>
        <taxon>Ascomycota</taxon>
        <taxon>Pezizomycotina</taxon>
        <taxon>Sordariomycetes</taxon>
        <taxon>Sordariomycetidae</taxon>
        <taxon>Sordariales</taxon>
        <taxon>Chaetomiaceae</taxon>
        <taxon>Dichotomopilus</taxon>
    </lineage>
</organism>
<feature type="compositionally biased region" description="Low complexity" evidence="1">
    <location>
        <begin position="303"/>
        <end position="317"/>
    </location>
</feature>
<proteinExistence type="predicted"/>
<feature type="compositionally biased region" description="Basic and acidic residues" evidence="1">
    <location>
        <begin position="512"/>
        <end position="538"/>
    </location>
</feature>
<feature type="compositionally biased region" description="Basic and acidic residues" evidence="1">
    <location>
        <begin position="1"/>
        <end position="28"/>
    </location>
</feature>
<comment type="caution">
    <text evidence="2">The sequence shown here is derived from an EMBL/GenBank/DDBJ whole genome shotgun (WGS) entry which is preliminary data.</text>
</comment>
<protein>
    <submittedName>
        <fullName evidence="2">Uncharacterized protein</fullName>
    </submittedName>
</protein>
<evidence type="ECO:0000313" key="2">
    <source>
        <dbReference type="EMBL" id="KAK4143274.1"/>
    </source>
</evidence>
<feature type="region of interest" description="Disordered" evidence="1">
    <location>
        <begin position="427"/>
        <end position="474"/>
    </location>
</feature>
<accession>A0AAN6ZMP1</accession>
<feature type="region of interest" description="Disordered" evidence="1">
    <location>
        <begin position="286"/>
        <end position="325"/>
    </location>
</feature>
<keyword evidence="3" id="KW-1185">Reference proteome</keyword>
<name>A0AAN6ZMP1_9PEZI</name>
<dbReference type="RefSeq" id="XP_062636645.1">
    <property type="nucleotide sequence ID" value="XM_062780878.1"/>
</dbReference>
<reference evidence="2" key="2">
    <citation type="submission" date="2023-05" db="EMBL/GenBank/DDBJ databases">
        <authorList>
            <consortium name="Lawrence Berkeley National Laboratory"/>
            <person name="Steindorff A."/>
            <person name="Hensen N."/>
            <person name="Bonometti L."/>
            <person name="Westerberg I."/>
            <person name="Brannstrom I.O."/>
            <person name="Guillou S."/>
            <person name="Cros-Aarteil S."/>
            <person name="Calhoun S."/>
            <person name="Haridas S."/>
            <person name="Kuo A."/>
            <person name="Mondo S."/>
            <person name="Pangilinan J."/>
            <person name="Riley R."/>
            <person name="Labutti K."/>
            <person name="Andreopoulos B."/>
            <person name="Lipzen A."/>
            <person name="Chen C."/>
            <person name="Yanf M."/>
            <person name="Daum C."/>
            <person name="Ng V."/>
            <person name="Clum A."/>
            <person name="Ohm R."/>
            <person name="Martin F."/>
            <person name="Silar P."/>
            <person name="Natvig D."/>
            <person name="Lalanne C."/>
            <person name="Gautier V."/>
            <person name="Ament-Velasquez S.L."/>
            <person name="Kruys A."/>
            <person name="Hutchinson M.I."/>
            <person name="Powell A.J."/>
            <person name="Barry K."/>
            <person name="Miller A.N."/>
            <person name="Grigoriev I.V."/>
            <person name="Debuchy R."/>
            <person name="Gladieux P."/>
            <person name="Thoren M.H."/>
            <person name="Johannesson H."/>
        </authorList>
    </citation>
    <scope>NUCLEOTIDE SEQUENCE</scope>
    <source>
        <strain evidence="2">CBS 141.50</strain>
    </source>
</reference>
<feature type="region of interest" description="Disordered" evidence="1">
    <location>
        <begin position="185"/>
        <end position="204"/>
    </location>
</feature>
<reference evidence="2" key="1">
    <citation type="journal article" date="2023" name="Mol. Phylogenet. Evol.">
        <title>Genome-scale phylogeny and comparative genomics of the fungal order Sordariales.</title>
        <authorList>
            <person name="Hensen N."/>
            <person name="Bonometti L."/>
            <person name="Westerberg I."/>
            <person name="Brannstrom I.O."/>
            <person name="Guillou S."/>
            <person name="Cros-Aarteil S."/>
            <person name="Calhoun S."/>
            <person name="Haridas S."/>
            <person name="Kuo A."/>
            <person name="Mondo S."/>
            <person name="Pangilinan J."/>
            <person name="Riley R."/>
            <person name="LaButti K."/>
            <person name="Andreopoulos B."/>
            <person name="Lipzen A."/>
            <person name="Chen C."/>
            <person name="Yan M."/>
            <person name="Daum C."/>
            <person name="Ng V."/>
            <person name="Clum A."/>
            <person name="Steindorff A."/>
            <person name="Ohm R.A."/>
            <person name="Martin F."/>
            <person name="Silar P."/>
            <person name="Natvig D.O."/>
            <person name="Lalanne C."/>
            <person name="Gautier V."/>
            <person name="Ament-Velasquez S.L."/>
            <person name="Kruys A."/>
            <person name="Hutchinson M.I."/>
            <person name="Powell A.J."/>
            <person name="Barry K."/>
            <person name="Miller A.N."/>
            <person name="Grigoriev I.V."/>
            <person name="Debuchy R."/>
            <person name="Gladieux P."/>
            <person name="Hiltunen Thoren M."/>
            <person name="Johannesson H."/>
        </authorList>
    </citation>
    <scope>NUCLEOTIDE SEQUENCE</scope>
    <source>
        <strain evidence="2">CBS 141.50</strain>
    </source>
</reference>
<feature type="region of interest" description="Disordered" evidence="1">
    <location>
        <begin position="111"/>
        <end position="160"/>
    </location>
</feature>
<dbReference type="Proteomes" id="UP001302676">
    <property type="component" value="Unassembled WGS sequence"/>
</dbReference>
<dbReference type="GeneID" id="87817491"/>
<sequence>MEEYEHPSPPDRRRGHGATEPKNEERPSLEALSLNPERTHRNWWPKYGRVQKCDWCNGRSKGTLHVCTTCSLRMCEDCARNRIWHANRTHFIDADTLDWVMKKIPRVARATATKVTKKPQAKRPASPDLVSTSASRHGKKARVVEEPPQEEEGDNSFAEPLSEVAVPARQIAAETLLALHQGINHQDGNNYQDQHQRHTHSHEQTHERAVFGPDSHIDPALSEYQNQNKNVSAESRSDFPAGGFSFVTDQDREHDRIVMRIYEAIYGPGAVLDPYRRRTRIPKEWNGRQHITNNPYDHVPGGYEYSSRPSESSTHRSGFSGQYHPSEYPTFQDAHNLDLRHEHTIPVAKESENSRYDRQIRDDMCDAWERNSSVFQLAATHGQIYALEVLWEVFELRRLYLPEALPHRDSLAVCWFVDRRNRLKRNEMEPTRLPQMYERDQHNQRQYNQEQLYSSRPVRPRPGASHGWEEEEELIRQHDRTAEDVLTRTFTNHHDAVGSSHRAAPAVTGSEHMPRGMGQHDHNEASHSHYHPHREYDGPPRAAHPRPFPEYDPNATTKADRDGRVDN</sequence>
<feature type="region of interest" description="Disordered" evidence="1">
    <location>
        <begin position="1"/>
        <end position="33"/>
    </location>
</feature>
<dbReference type="AlphaFoldDB" id="A0AAN6ZMP1"/>
<feature type="compositionally biased region" description="Polar residues" evidence="1">
    <location>
        <begin position="444"/>
        <end position="454"/>
    </location>
</feature>
<dbReference type="EMBL" id="MU853588">
    <property type="protein sequence ID" value="KAK4143274.1"/>
    <property type="molecule type" value="Genomic_DNA"/>
</dbReference>